<evidence type="ECO:0000313" key="14">
    <source>
        <dbReference type="Proteomes" id="UP001240250"/>
    </source>
</evidence>
<feature type="region of interest" description="Disordered" evidence="9">
    <location>
        <begin position="306"/>
        <end position="373"/>
    </location>
</feature>
<dbReference type="Gene3D" id="1.20.5.1930">
    <property type="match status" value="1"/>
</dbReference>
<dbReference type="Proteomes" id="UP001240250">
    <property type="component" value="Unassembled WGS sequence"/>
</dbReference>
<sequence>MTSPRPSATAQTGRAAVRVLAAVGRFVRRPAVVDTLVVGTFTAWSLLLGLGADSMLDLSTSLGGRVTGMQVLSSVLTAAGAVALSRRRAHPVPVAVAVGALALVSLAGAGATHGFELAVAAALGQVAAVRPARTAWLVAAGVVLPVVVVARYVPIVAVVGTRLLGGDPDDAAGSVPPGLADLVTPWWAVTAVPVVVLALVAVAAGAALRTRRQRAAEAAAARAREAAQRARLTRAAERARVAREMHDVVAHSLTVMVALGGGAAAALDRSPDRARAALDELVETGRTALDDVRRILDVLHAEEDPVPGQVVGATPGGGGARDDRGRAADDGDGRRDAAGGGDVGRDAAGGDGRPGGEAGPGGGRAPMAPQPGAGDLARLVERFRTAGLPVRTSGLAVTGLDALGATRQLAVYRVVQEALTNTLRHAPGSPRVDVDVRRDGGALAVVVTDAGPGDGAAPAAPGTRRGVVGMTERVAAFGGTVEAGPHGPGWRVRARLPWHEGDA</sequence>
<keyword evidence="7" id="KW-0067">ATP-binding</keyword>
<dbReference type="GO" id="GO:0016301">
    <property type="term" value="F:kinase activity"/>
    <property type="evidence" value="ECO:0007669"/>
    <property type="project" value="UniProtKB-KW"/>
</dbReference>
<dbReference type="Gene3D" id="3.30.565.10">
    <property type="entry name" value="Histidine kinase-like ATPase, C-terminal domain"/>
    <property type="match status" value="1"/>
</dbReference>
<dbReference type="InterPro" id="IPR036890">
    <property type="entry name" value="HATPase_C_sf"/>
</dbReference>
<evidence type="ECO:0000256" key="7">
    <source>
        <dbReference type="ARBA" id="ARBA00022840"/>
    </source>
</evidence>
<evidence type="ECO:0000256" key="9">
    <source>
        <dbReference type="SAM" id="MobiDB-lite"/>
    </source>
</evidence>
<evidence type="ECO:0000256" key="8">
    <source>
        <dbReference type="ARBA" id="ARBA00023012"/>
    </source>
</evidence>
<protein>
    <recommendedName>
        <fullName evidence="2">histidine kinase</fullName>
        <ecNumber evidence="2">2.7.13.3</ecNumber>
    </recommendedName>
</protein>
<evidence type="ECO:0000256" key="10">
    <source>
        <dbReference type="SAM" id="Phobius"/>
    </source>
</evidence>
<dbReference type="Pfam" id="PF02518">
    <property type="entry name" value="HATPase_c"/>
    <property type="match status" value="1"/>
</dbReference>
<evidence type="ECO:0000259" key="12">
    <source>
        <dbReference type="Pfam" id="PF07730"/>
    </source>
</evidence>
<dbReference type="PANTHER" id="PTHR24421:SF10">
    <property type="entry name" value="NITRATE_NITRITE SENSOR PROTEIN NARQ"/>
    <property type="match status" value="1"/>
</dbReference>
<feature type="transmembrane region" description="Helical" evidence="10">
    <location>
        <begin position="96"/>
        <end position="123"/>
    </location>
</feature>
<comment type="catalytic activity">
    <reaction evidence="1">
        <text>ATP + protein L-histidine = ADP + protein N-phospho-L-histidine.</text>
        <dbReference type="EC" id="2.7.13.3"/>
    </reaction>
</comment>
<feature type="domain" description="Signal transduction histidine kinase subgroup 3 dimerisation and phosphoacceptor" evidence="12">
    <location>
        <begin position="237"/>
        <end position="302"/>
    </location>
</feature>
<comment type="caution">
    <text evidence="13">The sequence shown here is derived from an EMBL/GenBank/DDBJ whole genome shotgun (WGS) entry which is preliminary data.</text>
</comment>
<dbReference type="SUPFAM" id="SSF55874">
    <property type="entry name" value="ATPase domain of HSP90 chaperone/DNA topoisomerase II/histidine kinase"/>
    <property type="match status" value="1"/>
</dbReference>
<accession>A0ABU0GJS5</accession>
<dbReference type="CDD" id="cd16917">
    <property type="entry name" value="HATPase_UhpB-NarQ-NarX-like"/>
    <property type="match status" value="1"/>
</dbReference>
<evidence type="ECO:0000256" key="4">
    <source>
        <dbReference type="ARBA" id="ARBA00022679"/>
    </source>
</evidence>
<keyword evidence="10" id="KW-0812">Transmembrane</keyword>
<dbReference type="PANTHER" id="PTHR24421">
    <property type="entry name" value="NITRATE/NITRITE SENSOR PROTEIN NARX-RELATED"/>
    <property type="match status" value="1"/>
</dbReference>
<keyword evidence="8" id="KW-0902">Two-component regulatory system</keyword>
<keyword evidence="5" id="KW-0547">Nucleotide-binding</keyword>
<feature type="compositionally biased region" description="Gly residues" evidence="9">
    <location>
        <begin position="338"/>
        <end position="364"/>
    </location>
</feature>
<gene>
    <name evidence="13" type="ORF">JO380_001959</name>
</gene>
<keyword evidence="14" id="KW-1185">Reference proteome</keyword>
<evidence type="ECO:0000256" key="6">
    <source>
        <dbReference type="ARBA" id="ARBA00022777"/>
    </source>
</evidence>
<evidence type="ECO:0000313" key="13">
    <source>
        <dbReference type="EMBL" id="MDQ0425578.1"/>
    </source>
</evidence>
<feature type="transmembrane region" description="Helical" evidence="10">
    <location>
        <begin position="135"/>
        <end position="159"/>
    </location>
</feature>
<proteinExistence type="predicted"/>
<evidence type="ECO:0000256" key="2">
    <source>
        <dbReference type="ARBA" id="ARBA00012438"/>
    </source>
</evidence>
<keyword evidence="4" id="KW-0808">Transferase</keyword>
<feature type="transmembrane region" description="Helical" evidence="10">
    <location>
        <begin position="186"/>
        <end position="208"/>
    </location>
</feature>
<evidence type="ECO:0000256" key="1">
    <source>
        <dbReference type="ARBA" id="ARBA00000085"/>
    </source>
</evidence>
<reference evidence="13 14" key="1">
    <citation type="submission" date="2023-07" db="EMBL/GenBank/DDBJ databases">
        <title>Sequencing the genomes of 1000 actinobacteria strains.</title>
        <authorList>
            <person name="Klenk H.-P."/>
        </authorList>
    </citation>
    <scope>NUCLEOTIDE SEQUENCE [LARGE SCALE GENOMIC DNA]</scope>
    <source>
        <strain evidence="13 14">DSM 14785</strain>
    </source>
</reference>
<dbReference type="RefSeq" id="WP_307416456.1">
    <property type="nucleotide sequence ID" value="NZ_JAUSVM010000001.1"/>
</dbReference>
<evidence type="ECO:0000259" key="11">
    <source>
        <dbReference type="Pfam" id="PF02518"/>
    </source>
</evidence>
<dbReference type="EMBL" id="JAUSVM010000001">
    <property type="protein sequence ID" value="MDQ0425578.1"/>
    <property type="molecule type" value="Genomic_DNA"/>
</dbReference>
<name>A0ABU0GJS5_9CELL</name>
<keyword evidence="10" id="KW-1133">Transmembrane helix</keyword>
<evidence type="ECO:0000256" key="3">
    <source>
        <dbReference type="ARBA" id="ARBA00022553"/>
    </source>
</evidence>
<dbReference type="Pfam" id="PF07730">
    <property type="entry name" value="HisKA_3"/>
    <property type="match status" value="1"/>
</dbReference>
<evidence type="ECO:0000256" key="5">
    <source>
        <dbReference type="ARBA" id="ARBA00022741"/>
    </source>
</evidence>
<dbReference type="InterPro" id="IPR050482">
    <property type="entry name" value="Sensor_HK_TwoCompSys"/>
</dbReference>
<feature type="transmembrane region" description="Helical" evidence="10">
    <location>
        <begin position="31"/>
        <end position="50"/>
    </location>
</feature>
<dbReference type="InterPro" id="IPR011712">
    <property type="entry name" value="Sig_transdc_His_kin_sub3_dim/P"/>
</dbReference>
<organism evidence="13 14">
    <name type="scientific">Cellulomonas iranensis</name>
    <dbReference type="NCBI Taxonomy" id="76862"/>
    <lineage>
        <taxon>Bacteria</taxon>
        <taxon>Bacillati</taxon>
        <taxon>Actinomycetota</taxon>
        <taxon>Actinomycetes</taxon>
        <taxon>Micrococcales</taxon>
        <taxon>Cellulomonadaceae</taxon>
        <taxon>Cellulomonas</taxon>
    </lineage>
</organism>
<feature type="domain" description="Histidine kinase/HSP90-like ATPase" evidence="11">
    <location>
        <begin position="408"/>
        <end position="497"/>
    </location>
</feature>
<dbReference type="EC" id="2.7.13.3" evidence="2"/>
<keyword evidence="3" id="KW-0597">Phosphoprotein</keyword>
<keyword evidence="6 13" id="KW-0418">Kinase</keyword>
<feature type="compositionally biased region" description="Basic and acidic residues" evidence="9">
    <location>
        <begin position="320"/>
        <end position="337"/>
    </location>
</feature>
<dbReference type="InterPro" id="IPR003594">
    <property type="entry name" value="HATPase_dom"/>
</dbReference>
<keyword evidence="10" id="KW-0472">Membrane</keyword>
<feature type="transmembrane region" description="Helical" evidence="10">
    <location>
        <begin position="248"/>
        <end position="267"/>
    </location>
</feature>